<feature type="transmembrane region" description="Helical" evidence="5">
    <location>
        <begin position="109"/>
        <end position="126"/>
    </location>
</feature>
<dbReference type="InterPro" id="IPR050475">
    <property type="entry name" value="Prenyltransferase_related"/>
</dbReference>
<dbReference type="EMBL" id="PVZF01000013">
    <property type="protein sequence ID" value="PRY11520.1"/>
    <property type="molecule type" value="Genomic_DNA"/>
</dbReference>
<proteinExistence type="predicted"/>
<dbReference type="Pfam" id="PF01040">
    <property type="entry name" value="UbiA"/>
    <property type="match status" value="1"/>
</dbReference>
<keyword evidence="2 5" id="KW-0812">Transmembrane</keyword>
<comment type="subcellular location">
    <subcellularLocation>
        <location evidence="1">Membrane</location>
        <topology evidence="1">Multi-pass membrane protein</topology>
    </subcellularLocation>
</comment>
<dbReference type="GO" id="GO:0016765">
    <property type="term" value="F:transferase activity, transferring alkyl or aryl (other than methyl) groups"/>
    <property type="evidence" value="ECO:0007669"/>
    <property type="project" value="InterPro"/>
</dbReference>
<dbReference type="OrthoDB" id="4545177at2"/>
<protein>
    <submittedName>
        <fullName evidence="6">4-hydroxybenzoate polyprenyltransferase</fullName>
    </submittedName>
</protein>
<evidence type="ECO:0000256" key="3">
    <source>
        <dbReference type="ARBA" id="ARBA00022989"/>
    </source>
</evidence>
<dbReference type="PANTHER" id="PTHR42723">
    <property type="entry name" value="CHLOROPHYLL SYNTHASE"/>
    <property type="match status" value="1"/>
</dbReference>
<feature type="transmembrane region" description="Helical" evidence="5">
    <location>
        <begin position="161"/>
        <end position="181"/>
    </location>
</feature>
<sequence length="331" mass="33768">MTFVDLALERPGTRTPARAPRRSVARTLWWCWLESRPRVQWTVALRFSCAVVLTAGPGALLHARVLLAGLAWSAAYVAVYVVNGVCDLTEDRFNGKDRPMARGDLGPRSAVAVSAGLTVAALAGAWSTGPAALVGVLALLVAGAGYSWRPAQRRARLLRTPLSQPLLILVGGAGTYLVAGWTAGGGIAPAVLVLGACMSAWMACVGALVKDLDDVAGDALAGRRTLAVLRGPEAAARRGGVAALVVGAAALAAGLGLGHLPLTLAGLTTAVAAVRVATACRRFLAGAAGAAGQHPAERARVRTAPYRRFSSGQLAVHVVLLAACAGAGAWS</sequence>
<comment type="caution">
    <text evidence="6">The sequence shown here is derived from an EMBL/GenBank/DDBJ whole genome shotgun (WGS) entry which is preliminary data.</text>
</comment>
<feature type="transmembrane region" description="Helical" evidence="5">
    <location>
        <begin position="69"/>
        <end position="88"/>
    </location>
</feature>
<dbReference type="Gene3D" id="1.10.357.140">
    <property type="entry name" value="UbiA prenyltransferase"/>
    <property type="match status" value="1"/>
</dbReference>
<dbReference type="CDD" id="cd13956">
    <property type="entry name" value="PT_UbiA"/>
    <property type="match status" value="1"/>
</dbReference>
<feature type="transmembrane region" description="Helical" evidence="5">
    <location>
        <begin position="240"/>
        <end position="260"/>
    </location>
</feature>
<dbReference type="InterPro" id="IPR044878">
    <property type="entry name" value="UbiA_sf"/>
</dbReference>
<accession>A0A2T0QYZ5</accession>
<dbReference type="RefSeq" id="WP_106214512.1">
    <property type="nucleotide sequence ID" value="NZ_PVZF01000013.1"/>
</dbReference>
<evidence type="ECO:0000313" key="7">
    <source>
        <dbReference type="Proteomes" id="UP000238083"/>
    </source>
</evidence>
<reference evidence="6 7" key="1">
    <citation type="submission" date="2018-03" db="EMBL/GenBank/DDBJ databases">
        <title>Genomic Encyclopedia of Archaeal and Bacterial Type Strains, Phase II (KMG-II): from individual species to whole genera.</title>
        <authorList>
            <person name="Goeker M."/>
        </authorList>
    </citation>
    <scope>NUCLEOTIDE SEQUENCE [LARGE SCALE GENOMIC DNA]</scope>
    <source>
        <strain evidence="6 7">DSM 19711</strain>
    </source>
</reference>
<dbReference type="Proteomes" id="UP000238083">
    <property type="component" value="Unassembled WGS sequence"/>
</dbReference>
<keyword evidence="4 5" id="KW-0472">Membrane</keyword>
<keyword evidence="3 5" id="KW-1133">Transmembrane helix</keyword>
<feature type="transmembrane region" description="Helical" evidence="5">
    <location>
        <begin position="132"/>
        <end position="149"/>
    </location>
</feature>
<gene>
    <name evidence="6" type="ORF">CLV37_113144</name>
</gene>
<keyword evidence="6" id="KW-0808">Transferase</keyword>
<dbReference type="PANTHER" id="PTHR42723:SF1">
    <property type="entry name" value="CHLOROPHYLL SYNTHASE, CHLOROPLASTIC"/>
    <property type="match status" value="1"/>
</dbReference>
<feature type="transmembrane region" description="Helical" evidence="5">
    <location>
        <begin position="187"/>
        <end position="209"/>
    </location>
</feature>
<organism evidence="6 7">
    <name type="scientific">Kineococcus rhizosphaerae</name>
    <dbReference type="NCBI Taxonomy" id="559628"/>
    <lineage>
        <taxon>Bacteria</taxon>
        <taxon>Bacillati</taxon>
        <taxon>Actinomycetota</taxon>
        <taxon>Actinomycetes</taxon>
        <taxon>Kineosporiales</taxon>
        <taxon>Kineosporiaceae</taxon>
        <taxon>Kineococcus</taxon>
    </lineage>
</organism>
<evidence type="ECO:0000256" key="1">
    <source>
        <dbReference type="ARBA" id="ARBA00004141"/>
    </source>
</evidence>
<dbReference type="InterPro" id="IPR000537">
    <property type="entry name" value="UbiA_prenyltransferase"/>
</dbReference>
<evidence type="ECO:0000256" key="2">
    <source>
        <dbReference type="ARBA" id="ARBA00022692"/>
    </source>
</evidence>
<dbReference type="GO" id="GO:0016020">
    <property type="term" value="C:membrane"/>
    <property type="evidence" value="ECO:0007669"/>
    <property type="project" value="UniProtKB-SubCell"/>
</dbReference>
<evidence type="ECO:0000256" key="5">
    <source>
        <dbReference type="SAM" id="Phobius"/>
    </source>
</evidence>
<dbReference type="AlphaFoldDB" id="A0A2T0QYZ5"/>
<name>A0A2T0QYZ5_9ACTN</name>
<keyword evidence="7" id="KW-1185">Reference proteome</keyword>
<evidence type="ECO:0000313" key="6">
    <source>
        <dbReference type="EMBL" id="PRY11520.1"/>
    </source>
</evidence>
<evidence type="ECO:0000256" key="4">
    <source>
        <dbReference type="ARBA" id="ARBA00023136"/>
    </source>
</evidence>